<reference evidence="3 4" key="1">
    <citation type="submission" date="2018-10" db="EMBL/GenBank/DDBJ databases">
        <title>Sequencing the genomes of 1000 actinobacteria strains.</title>
        <authorList>
            <person name="Klenk H.-P."/>
        </authorList>
    </citation>
    <scope>NUCLEOTIDE SEQUENCE [LARGE SCALE GENOMIC DNA]</scope>
    <source>
        <strain evidence="3 4">DSM 17894</strain>
    </source>
</reference>
<sequence length="179" mass="18836">MTIPVPVPEPADETPTPRDEQLTRESPVVQAVAAATAAADAAHRRLRTVFAASVGLSPLEFNALMHVGAVADLTPKALAAHLDITTGAVTAMTDRLVGAGLVEREPNPNDRRSLLLALTATGARARQSMIDQYHDAIARALESSPDVRIERLVAVLDNTASAIGETSDAIEGTPTIHPR</sequence>
<comment type="caution">
    <text evidence="3">The sequence shown here is derived from an EMBL/GenBank/DDBJ whole genome shotgun (WGS) entry which is preliminary data.</text>
</comment>
<dbReference type="Gene3D" id="1.10.10.10">
    <property type="entry name" value="Winged helix-like DNA-binding domain superfamily/Winged helix DNA-binding domain"/>
    <property type="match status" value="1"/>
</dbReference>
<dbReference type="SMART" id="SM00347">
    <property type="entry name" value="HTH_MARR"/>
    <property type="match status" value="1"/>
</dbReference>
<accession>A0A495IA91</accession>
<dbReference type="EMBL" id="RBKS01000001">
    <property type="protein sequence ID" value="RKR72929.1"/>
    <property type="molecule type" value="Genomic_DNA"/>
</dbReference>
<dbReference type="PANTHER" id="PTHR33164:SF43">
    <property type="entry name" value="HTH-TYPE TRANSCRIPTIONAL REPRESSOR YETL"/>
    <property type="match status" value="1"/>
</dbReference>
<evidence type="ECO:0000313" key="4">
    <source>
        <dbReference type="Proteomes" id="UP000280008"/>
    </source>
</evidence>
<dbReference type="Pfam" id="PF12802">
    <property type="entry name" value="MarR_2"/>
    <property type="match status" value="1"/>
</dbReference>
<dbReference type="InterPro" id="IPR000835">
    <property type="entry name" value="HTH_MarR-typ"/>
</dbReference>
<name>A0A495IA91_9MICO</name>
<dbReference type="InterPro" id="IPR036388">
    <property type="entry name" value="WH-like_DNA-bd_sf"/>
</dbReference>
<keyword evidence="3" id="KW-0238">DNA-binding</keyword>
<evidence type="ECO:0000259" key="2">
    <source>
        <dbReference type="PROSITE" id="PS50995"/>
    </source>
</evidence>
<evidence type="ECO:0000313" key="3">
    <source>
        <dbReference type="EMBL" id="RKR72929.1"/>
    </source>
</evidence>
<dbReference type="AlphaFoldDB" id="A0A495IA91"/>
<protein>
    <submittedName>
        <fullName evidence="3">DNA-binding MarR family transcriptional regulator</fullName>
    </submittedName>
</protein>
<dbReference type="PROSITE" id="PS50995">
    <property type="entry name" value="HTH_MARR_2"/>
    <property type="match status" value="1"/>
</dbReference>
<dbReference type="PANTHER" id="PTHR33164">
    <property type="entry name" value="TRANSCRIPTIONAL REGULATOR, MARR FAMILY"/>
    <property type="match status" value="1"/>
</dbReference>
<dbReference type="GO" id="GO:0006950">
    <property type="term" value="P:response to stress"/>
    <property type="evidence" value="ECO:0007669"/>
    <property type="project" value="TreeGrafter"/>
</dbReference>
<evidence type="ECO:0000256" key="1">
    <source>
        <dbReference type="SAM" id="MobiDB-lite"/>
    </source>
</evidence>
<dbReference type="SUPFAM" id="SSF46785">
    <property type="entry name" value="Winged helix' DNA-binding domain"/>
    <property type="match status" value="1"/>
</dbReference>
<organism evidence="3 4">
    <name type="scientific">Frondihabitans australicus</name>
    <dbReference type="NCBI Taxonomy" id="386892"/>
    <lineage>
        <taxon>Bacteria</taxon>
        <taxon>Bacillati</taxon>
        <taxon>Actinomycetota</taxon>
        <taxon>Actinomycetes</taxon>
        <taxon>Micrococcales</taxon>
        <taxon>Microbacteriaceae</taxon>
        <taxon>Frondihabitans</taxon>
    </lineage>
</organism>
<dbReference type="Proteomes" id="UP000280008">
    <property type="component" value="Unassembled WGS sequence"/>
</dbReference>
<dbReference type="GO" id="GO:0003700">
    <property type="term" value="F:DNA-binding transcription factor activity"/>
    <property type="evidence" value="ECO:0007669"/>
    <property type="project" value="InterPro"/>
</dbReference>
<dbReference type="PRINTS" id="PR00598">
    <property type="entry name" value="HTHMARR"/>
</dbReference>
<feature type="domain" description="HTH marR-type" evidence="2">
    <location>
        <begin position="25"/>
        <end position="161"/>
    </location>
</feature>
<keyword evidence="4" id="KW-1185">Reference proteome</keyword>
<feature type="region of interest" description="Disordered" evidence="1">
    <location>
        <begin position="1"/>
        <end position="24"/>
    </location>
</feature>
<proteinExistence type="predicted"/>
<dbReference type="RefSeq" id="WP_170159798.1">
    <property type="nucleotide sequence ID" value="NZ_RBKS01000001.1"/>
</dbReference>
<gene>
    <name evidence="3" type="ORF">C8E83_0010</name>
</gene>
<dbReference type="GO" id="GO:0003677">
    <property type="term" value="F:DNA binding"/>
    <property type="evidence" value="ECO:0007669"/>
    <property type="project" value="UniProtKB-KW"/>
</dbReference>
<dbReference type="InterPro" id="IPR039422">
    <property type="entry name" value="MarR/SlyA-like"/>
</dbReference>
<dbReference type="InterPro" id="IPR036390">
    <property type="entry name" value="WH_DNA-bd_sf"/>
</dbReference>